<evidence type="ECO:0000313" key="5">
    <source>
        <dbReference type="Proteomes" id="UP000186594"/>
    </source>
</evidence>
<dbReference type="PROSITE" id="PS51140">
    <property type="entry name" value="CUE"/>
    <property type="match status" value="1"/>
</dbReference>
<dbReference type="STRING" id="1198029.A0A1U7LTP7"/>
<reference evidence="4 5" key="1">
    <citation type="submission" date="2016-04" db="EMBL/GenBank/DDBJ databases">
        <title>Evolutionary innovation and constraint leading to complex multicellularity in the Ascomycota.</title>
        <authorList>
            <person name="Cisse O."/>
            <person name="Nguyen A."/>
            <person name="Hewitt D.A."/>
            <person name="Jedd G."/>
            <person name="Stajich J.E."/>
        </authorList>
    </citation>
    <scope>NUCLEOTIDE SEQUENCE [LARGE SCALE GENOMIC DNA]</scope>
    <source>
        <strain evidence="4 5">DAH-3</strain>
    </source>
</reference>
<dbReference type="GO" id="GO:0030139">
    <property type="term" value="C:endocytic vesicle"/>
    <property type="evidence" value="ECO:0007669"/>
    <property type="project" value="TreeGrafter"/>
</dbReference>
<protein>
    <recommendedName>
        <fullName evidence="6">Vacuolar protein sorting-associated protein 9a</fullName>
    </recommendedName>
</protein>
<keyword evidence="5" id="KW-1185">Reference proteome</keyword>
<dbReference type="Proteomes" id="UP000186594">
    <property type="component" value="Unassembled WGS sequence"/>
</dbReference>
<evidence type="ECO:0000259" key="3">
    <source>
        <dbReference type="PROSITE" id="PS51205"/>
    </source>
</evidence>
<dbReference type="Gene3D" id="1.10.8.10">
    <property type="entry name" value="DNA helicase RuvA subunit, C-terminal domain"/>
    <property type="match status" value="1"/>
</dbReference>
<dbReference type="InterPro" id="IPR037191">
    <property type="entry name" value="VPS9_dom_sf"/>
</dbReference>
<dbReference type="Gene3D" id="1.10.246.120">
    <property type="match status" value="1"/>
</dbReference>
<evidence type="ECO:0000313" key="4">
    <source>
        <dbReference type="EMBL" id="OLL26046.1"/>
    </source>
</evidence>
<feature type="region of interest" description="Disordered" evidence="1">
    <location>
        <begin position="258"/>
        <end position="316"/>
    </location>
</feature>
<sequence>MALCSVWASALPPEFDNAKEGMEKLVMNRLYNTTFPPVSAPANNDDLHKDIVLKQKIDILSWISEDHLEIPKTDLNDRFLSLAKQELLKINSYRAPRDKIICILNCCKVIFGLLRHAGKDESADIFIPTLIFVVLRANPENLVSNLQYIYRFRNLEKLKGEAEYYLSSLMGAISFIENLDRSSLSISQEDFDRNVETSLSLLHLQQQPRPPTPAKSLLIPTKEFLSKSSNALKENISRPLGQLTRLLSDENLPNLIRQSSSKDSISEKPLPSINTSTPPTTSPFPPRLDSLSTHKYSASSEINRPPSSGKNIYPGAPLHQSRLTFDQKNTMHELSFMFPEFNREVIEAVYHNEAGKIDNVVDVLLNMS</sequence>
<dbReference type="InterPro" id="IPR003892">
    <property type="entry name" value="CUE"/>
</dbReference>
<gene>
    <name evidence="4" type="ORF">NEOLI_004072</name>
</gene>
<dbReference type="GO" id="GO:0031267">
    <property type="term" value="F:small GTPase binding"/>
    <property type="evidence" value="ECO:0007669"/>
    <property type="project" value="TreeGrafter"/>
</dbReference>
<dbReference type="OrthoDB" id="300289at2759"/>
<dbReference type="PANTHER" id="PTHR23101:SF25">
    <property type="entry name" value="GTPASE-ACTIVATING PROTEIN AND VPS9 DOMAIN-CONTAINING PROTEIN 1"/>
    <property type="match status" value="1"/>
</dbReference>
<name>A0A1U7LTP7_NEOID</name>
<dbReference type="SUPFAM" id="SSF109993">
    <property type="entry name" value="VPS9 domain"/>
    <property type="match status" value="1"/>
</dbReference>
<evidence type="ECO:0000259" key="2">
    <source>
        <dbReference type="PROSITE" id="PS51140"/>
    </source>
</evidence>
<dbReference type="AlphaFoldDB" id="A0A1U7LTP7"/>
<dbReference type="GO" id="GO:0043130">
    <property type="term" value="F:ubiquitin binding"/>
    <property type="evidence" value="ECO:0007669"/>
    <property type="project" value="InterPro"/>
</dbReference>
<dbReference type="InterPro" id="IPR003123">
    <property type="entry name" value="VPS9"/>
</dbReference>
<dbReference type="EMBL" id="LXFE01000248">
    <property type="protein sequence ID" value="OLL26046.1"/>
    <property type="molecule type" value="Genomic_DNA"/>
</dbReference>
<dbReference type="GO" id="GO:0005085">
    <property type="term" value="F:guanyl-nucleotide exchange factor activity"/>
    <property type="evidence" value="ECO:0007669"/>
    <property type="project" value="InterPro"/>
</dbReference>
<dbReference type="InterPro" id="IPR045046">
    <property type="entry name" value="Vps9-like"/>
</dbReference>
<organism evidence="4 5">
    <name type="scientific">Neolecta irregularis (strain DAH-3)</name>
    <dbReference type="NCBI Taxonomy" id="1198029"/>
    <lineage>
        <taxon>Eukaryota</taxon>
        <taxon>Fungi</taxon>
        <taxon>Dikarya</taxon>
        <taxon>Ascomycota</taxon>
        <taxon>Taphrinomycotina</taxon>
        <taxon>Neolectales</taxon>
        <taxon>Neolectaceae</taxon>
        <taxon>Neolecta</taxon>
    </lineage>
</organism>
<accession>A0A1U7LTP7</accession>
<feature type="domain" description="CUE" evidence="2">
    <location>
        <begin position="326"/>
        <end position="368"/>
    </location>
</feature>
<dbReference type="Gene3D" id="1.20.1050.80">
    <property type="entry name" value="VPS9 domain"/>
    <property type="match status" value="1"/>
</dbReference>
<dbReference type="SUPFAM" id="SSF46934">
    <property type="entry name" value="UBA-like"/>
    <property type="match status" value="1"/>
</dbReference>
<dbReference type="InterPro" id="IPR009060">
    <property type="entry name" value="UBA-like_sf"/>
</dbReference>
<dbReference type="PANTHER" id="PTHR23101">
    <property type="entry name" value="RAB GDP/GTP EXCHANGE FACTOR"/>
    <property type="match status" value="1"/>
</dbReference>
<evidence type="ECO:0000256" key="1">
    <source>
        <dbReference type="SAM" id="MobiDB-lite"/>
    </source>
</evidence>
<dbReference type="SMART" id="SM00167">
    <property type="entry name" value="VPS9"/>
    <property type="match status" value="1"/>
</dbReference>
<dbReference type="Pfam" id="PF02204">
    <property type="entry name" value="VPS9"/>
    <property type="match status" value="1"/>
</dbReference>
<feature type="compositionally biased region" description="Polar residues" evidence="1">
    <location>
        <begin position="290"/>
        <end position="310"/>
    </location>
</feature>
<dbReference type="PROSITE" id="PS51205">
    <property type="entry name" value="VPS9"/>
    <property type="match status" value="1"/>
</dbReference>
<feature type="compositionally biased region" description="Low complexity" evidence="1">
    <location>
        <begin position="269"/>
        <end position="279"/>
    </location>
</feature>
<proteinExistence type="predicted"/>
<dbReference type="GO" id="GO:0016192">
    <property type="term" value="P:vesicle-mediated transport"/>
    <property type="evidence" value="ECO:0007669"/>
    <property type="project" value="InterPro"/>
</dbReference>
<feature type="domain" description="VPS9" evidence="3">
    <location>
        <begin position="47"/>
        <end position="185"/>
    </location>
</feature>
<comment type="caution">
    <text evidence="4">The sequence shown here is derived from an EMBL/GenBank/DDBJ whole genome shotgun (WGS) entry which is preliminary data.</text>
</comment>
<dbReference type="GO" id="GO:0005829">
    <property type="term" value="C:cytosol"/>
    <property type="evidence" value="ECO:0007669"/>
    <property type="project" value="TreeGrafter"/>
</dbReference>
<evidence type="ECO:0008006" key="6">
    <source>
        <dbReference type="Google" id="ProtNLM"/>
    </source>
</evidence>